<organism evidence="1 2">
    <name type="scientific">Allacma fusca</name>
    <dbReference type="NCBI Taxonomy" id="39272"/>
    <lineage>
        <taxon>Eukaryota</taxon>
        <taxon>Metazoa</taxon>
        <taxon>Ecdysozoa</taxon>
        <taxon>Arthropoda</taxon>
        <taxon>Hexapoda</taxon>
        <taxon>Collembola</taxon>
        <taxon>Symphypleona</taxon>
        <taxon>Sminthuridae</taxon>
        <taxon>Allacma</taxon>
    </lineage>
</organism>
<proteinExistence type="predicted"/>
<evidence type="ECO:0000313" key="2">
    <source>
        <dbReference type="Proteomes" id="UP000708208"/>
    </source>
</evidence>
<protein>
    <submittedName>
        <fullName evidence="1">Uncharacterized protein</fullName>
    </submittedName>
</protein>
<reference evidence="1" key="1">
    <citation type="submission" date="2021-06" db="EMBL/GenBank/DDBJ databases">
        <authorList>
            <person name="Hodson N. C."/>
            <person name="Mongue J. A."/>
            <person name="Jaron S. K."/>
        </authorList>
    </citation>
    <scope>NUCLEOTIDE SEQUENCE</scope>
</reference>
<feature type="non-terminal residue" evidence="1">
    <location>
        <position position="1"/>
    </location>
</feature>
<keyword evidence="2" id="KW-1185">Reference proteome</keyword>
<comment type="caution">
    <text evidence="1">The sequence shown here is derived from an EMBL/GenBank/DDBJ whole genome shotgun (WGS) entry which is preliminary data.</text>
</comment>
<dbReference type="Proteomes" id="UP000708208">
    <property type="component" value="Unassembled WGS sequence"/>
</dbReference>
<evidence type="ECO:0000313" key="1">
    <source>
        <dbReference type="EMBL" id="CAG7719027.1"/>
    </source>
</evidence>
<name>A0A8J2NUL6_9HEXA</name>
<dbReference type="AlphaFoldDB" id="A0A8J2NUL6"/>
<dbReference type="EMBL" id="CAJVCH010058107">
    <property type="protein sequence ID" value="CAG7719027.1"/>
    <property type="molecule type" value="Genomic_DNA"/>
</dbReference>
<gene>
    <name evidence="1" type="ORF">AFUS01_LOCUS8373</name>
</gene>
<accession>A0A8J2NUL6</accession>
<sequence>QIGRLNLLDTFARHTLQKISALNLTCMLSLVSWKNISTPLSQTFDSDN</sequence>